<comment type="caution">
    <text evidence="2">The sequence shown here is derived from an EMBL/GenBank/DDBJ whole genome shotgun (WGS) entry which is preliminary data.</text>
</comment>
<organism evidence="2 3">
    <name type="scientific">Myotis myotis</name>
    <name type="common">Greater mouse-eared bat</name>
    <name type="synonym">Vespertilio myotis</name>
    <dbReference type="NCBI Taxonomy" id="51298"/>
    <lineage>
        <taxon>Eukaryota</taxon>
        <taxon>Metazoa</taxon>
        <taxon>Chordata</taxon>
        <taxon>Craniata</taxon>
        <taxon>Vertebrata</taxon>
        <taxon>Euteleostomi</taxon>
        <taxon>Mammalia</taxon>
        <taxon>Eutheria</taxon>
        <taxon>Laurasiatheria</taxon>
        <taxon>Chiroptera</taxon>
        <taxon>Yangochiroptera</taxon>
        <taxon>Vespertilionidae</taxon>
        <taxon>Myotis</taxon>
    </lineage>
</organism>
<protein>
    <submittedName>
        <fullName evidence="2">Uncharacterized protein</fullName>
    </submittedName>
</protein>
<evidence type="ECO:0000256" key="1">
    <source>
        <dbReference type="SAM" id="Phobius"/>
    </source>
</evidence>
<dbReference type="Proteomes" id="UP000527355">
    <property type="component" value="Unassembled WGS sequence"/>
</dbReference>
<gene>
    <name evidence="2" type="ORF">mMyoMyo1_008685</name>
</gene>
<dbReference type="EMBL" id="JABWUV010000012">
    <property type="protein sequence ID" value="KAF6314910.1"/>
    <property type="molecule type" value="Genomic_DNA"/>
</dbReference>
<dbReference type="AlphaFoldDB" id="A0A7J7UPR8"/>
<keyword evidence="1" id="KW-0472">Membrane</keyword>
<sequence>MSHSFFIHSSTDGHLGCFQILAIVNNTAINIGVHIFFPIGVLGVLGYIPRSGITGSNGISIFNFLRKLHIVFHSGCTNLHSHILFLHVLYLVADLSRQKFLSLYFIFIKFIMVTLVNKII</sequence>
<evidence type="ECO:0000313" key="3">
    <source>
        <dbReference type="Proteomes" id="UP000527355"/>
    </source>
</evidence>
<feature type="transmembrane region" description="Helical" evidence="1">
    <location>
        <begin position="28"/>
        <end position="49"/>
    </location>
</feature>
<name>A0A7J7UPR8_MYOMY</name>
<evidence type="ECO:0000313" key="2">
    <source>
        <dbReference type="EMBL" id="KAF6314910.1"/>
    </source>
</evidence>
<feature type="transmembrane region" description="Helical" evidence="1">
    <location>
        <begin position="99"/>
        <end position="116"/>
    </location>
</feature>
<keyword evidence="1" id="KW-1133">Transmembrane helix</keyword>
<feature type="transmembrane region" description="Helical" evidence="1">
    <location>
        <begin position="70"/>
        <end position="93"/>
    </location>
</feature>
<keyword evidence="1" id="KW-0812">Transmembrane</keyword>
<proteinExistence type="predicted"/>
<reference evidence="2 3" key="1">
    <citation type="journal article" date="2020" name="Nature">
        <title>Six reference-quality genomes reveal evolution of bat adaptations.</title>
        <authorList>
            <person name="Jebb D."/>
            <person name="Huang Z."/>
            <person name="Pippel M."/>
            <person name="Hughes G.M."/>
            <person name="Lavrichenko K."/>
            <person name="Devanna P."/>
            <person name="Winkler S."/>
            <person name="Jermiin L.S."/>
            <person name="Skirmuntt E.C."/>
            <person name="Katzourakis A."/>
            <person name="Burkitt-Gray L."/>
            <person name="Ray D.A."/>
            <person name="Sullivan K.A.M."/>
            <person name="Roscito J.G."/>
            <person name="Kirilenko B.M."/>
            <person name="Davalos L.M."/>
            <person name="Corthals A.P."/>
            <person name="Power M.L."/>
            <person name="Jones G."/>
            <person name="Ransome R.D."/>
            <person name="Dechmann D.K.N."/>
            <person name="Locatelli A.G."/>
            <person name="Puechmaille S.J."/>
            <person name="Fedrigo O."/>
            <person name="Jarvis E.D."/>
            <person name="Hiller M."/>
            <person name="Vernes S.C."/>
            <person name="Myers E.W."/>
            <person name="Teeling E.C."/>
        </authorList>
    </citation>
    <scope>NUCLEOTIDE SEQUENCE [LARGE SCALE GENOMIC DNA]</scope>
    <source>
        <strain evidence="2">MMyoMyo1</strain>
        <tissue evidence="2">Flight muscle</tissue>
    </source>
</reference>
<accession>A0A7J7UPR8</accession>
<keyword evidence="3" id="KW-1185">Reference proteome</keyword>